<reference evidence="1" key="1">
    <citation type="submission" date="2023-11" db="EMBL/GenBank/DDBJ databases">
        <authorList>
            <person name="Poullet M."/>
        </authorList>
    </citation>
    <scope>NUCLEOTIDE SEQUENCE</scope>
    <source>
        <strain evidence="1">E1834</strain>
    </source>
</reference>
<protein>
    <submittedName>
        <fullName evidence="1">Uncharacterized protein</fullName>
    </submittedName>
</protein>
<keyword evidence="2" id="KW-1185">Reference proteome</keyword>
<name>A0ACB1AEJ3_MELEN</name>
<evidence type="ECO:0000313" key="2">
    <source>
        <dbReference type="Proteomes" id="UP001497535"/>
    </source>
</evidence>
<dbReference type="Proteomes" id="UP001497535">
    <property type="component" value="Unassembled WGS sequence"/>
</dbReference>
<proteinExistence type="predicted"/>
<gene>
    <name evidence="1" type="ORF">MENTE1834_LOCUS36448</name>
</gene>
<comment type="caution">
    <text evidence="1">The sequence shown here is derived from an EMBL/GenBank/DDBJ whole genome shotgun (WGS) entry which is preliminary data.</text>
</comment>
<evidence type="ECO:0000313" key="1">
    <source>
        <dbReference type="EMBL" id="CAK5088771.1"/>
    </source>
</evidence>
<accession>A0ACB1AEJ3</accession>
<dbReference type="EMBL" id="CAVMJV010000074">
    <property type="protein sequence ID" value="CAK5088771.1"/>
    <property type="molecule type" value="Genomic_DNA"/>
</dbReference>
<organism evidence="1 2">
    <name type="scientific">Meloidogyne enterolobii</name>
    <name type="common">Root-knot nematode worm</name>
    <name type="synonym">Meloidogyne mayaguensis</name>
    <dbReference type="NCBI Taxonomy" id="390850"/>
    <lineage>
        <taxon>Eukaryota</taxon>
        <taxon>Metazoa</taxon>
        <taxon>Ecdysozoa</taxon>
        <taxon>Nematoda</taxon>
        <taxon>Chromadorea</taxon>
        <taxon>Rhabditida</taxon>
        <taxon>Tylenchina</taxon>
        <taxon>Tylenchomorpha</taxon>
        <taxon>Tylenchoidea</taxon>
        <taxon>Meloidogynidae</taxon>
        <taxon>Meloidogyninae</taxon>
        <taxon>Meloidogyne</taxon>
    </lineage>
</organism>
<sequence>MKQSICFIFLILICFLFDLNYCRNFKGNKRGKMFKSQNITKYATNQLCKKYYKRRIVDGVIQDTEQTSNGNEVKDIGLSPLFIEEGGGIQIWTIYIQSNEL</sequence>